<evidence type="ECO:0000256" key="4">
    <source>
        <dbReference type="ARBA" id="ARBA00022605"/>
    </source>
</evidence>
<reference evidence="11 12" key="1">
    <citation type="submission" date="2013-08" db="EMBL/GenBank/DDBJ databases">
        <title>Lactobacillus wasatchii sp. WDC04, a late gas producing bacteria isolated from aged chedder cheese.</title>
        <authorList>
            <person name="Oberg C.J."/>
            <person name="Culumber M."/>
            <person name="McMahon D.J."/>
            <person name="Broadbent J.R."/>
            <person name="Oberg T.S."/>
            <person name="Ortaki F."/>
        </authorList>
    </citation>
    <scope>NUCLEOTIDE SEQUENCE [LARGE SCALE GENOMIC DNA]</scope>
    <source>
        <strain evidence="11 12">WDC04</strain>
    </source>
</reference>
<dbReference type="PANTHER" id="PTHR22854:SF2">
    <property type="entry name" value="INDOLE-3-GLYCEROL-PHOSPHATE SYNTHASE"/>
    <property type="match status" value="1"/>
</dbReference>
<dbReference type="InterPro" id="IPR013798">
    <property type="entry name" value="Indole-3-glycerol_P_synth_dom"/>
</dbReference>
<dbReference type="InterPro" id="IPR045186">
    <property type="entry name" value="Indole-3-glycerol_P_synth"/>
</dbReference>
<evidence type="ECO:0000256" key="1">
    <source>
        <dbReference type="ARBA" id="ARBA00001633"/>
    </source>
</evidence>
<evidence type="ECO:0000256" key="2">
    <source>
        <dbReference type="ARBA" id="ARBA00004696"/>
    </source>
</evidence>
<keyword evidence="7 9" id="KW-0057">Aromatic amino acid biosynthesis</keyword>
<proteinExistence type="inferred from homology"/>
<evidence type="ECO:0000256" key="6">
    <source>
        <dbReference type="ARBA" id="ARBA00022822"/>
    </source>
</evidence>
<name>A0A0D1A7R4_9LACO</name>
<evidence type="ECO:0000313" key="11">
    <source>
        <dbReference type="EMBL" id="KIS03742.1"/>
    </source>
</evidence>
<keyword evidence="4 9" id="KW-0028">Amino-acid biosynthesis</keyword>
<dbReference type="PROSITE" id="PS00614">
    <property type="entry name" value="IGPS"/>
    <property type="match status" value="1"/>
</dbReference>
<dbReference type="HAMAP" id="MF_00134_A">
    <property type="entry name" value="IGPS_A"/>
    <property type="match status" value="1"/>
</dbReference>
<dbReference type="HAMAP" id="MF_00134_B">
    <property type="entry name" value="IGPS_B"/>
    <property type="match status" value="1"/>
</dbReference>
<dbReference type="PATRIC" id="fig|1335616.4.peg.649"/>
<accession>A0A0D1A7R4</accession>
<dbReference type="GO" id="GO:0000162">
    <property type="term" value="P:L-tryptophan biosynthetic process"/>
    <property type="evidence" value="ECO:0007669"/>
    <property type="project" value="UniProtKB-UniRule"/>
</dbReference>
<dbReference type="EMBL" id="AWTT01000011">
    <property type="protein sequence ID" value="KIS03742.1"/>
    <property type="molecule type" value="Genomic_DNA"/>
</dbReference>
<dbReference type="Pfam" id="PF00218">
    <property type="entry name" value="IGPS"/>
    <property type="match status" value="1"/>
</dbReference>
<dbReference type="GO" id="GO:0004640">
    <property type="term" value="F:phosphoribosylanthranilate isomerase activity"/>
    <property type="evidence" value="ECO:0007669"/>
    <property type="project" value="TreeGrafter"/>
</dbReference>
<comment type="caution">
    <text evidence="11">The sequence shown here is derived from an EMBL/GenBank/DDBJ whole genome shotgun (WGS) entry which is preliminary data.</text>
</comment>
<comment type="pathway">
    <text evidence="2 9">Amino-acid biosynthesis; L-tryptophan biosynthesis; L-tryptophan from chorismate: step 4/5.</text>
</comment>
<organism evidence="11 12">
    <name type="scientific">Paucilactobacillus wasatchensis</name>
    <dbReference type="NCBI Taxonomy" id="1335616"/>
    <lineage>
        <taxon>Bacteria</taxon>
        <taxon>Bacillati</taxon>
        <taxon>Bacillota</taxon>
        <taxon>Bacilli</taxon>
        <taxon>Lactobacillales</taxon>
        <taxon>Lactobacillaceae</taxon>
        <taxon>Paucilactobacillus</taxon>
    </lineage>
</organism>
<dbReference type="InterPro" id="IPR001468">
    <property type="entry name" value="Indole-3-GlycerolPSynthase_CS"/>
</dbReference>
<keyword evidence="5 9" id="KW-0210">Decarboxylase</keyword>
<dbReference type="RefSeq" id="WP_044010358.1">
    <property type="nucleotide sequence ID" value="NZ_AWTT01000011.1"/>
</dbReference>
<comment type="catalytic activity">
    <reaction evidence="1 9">
        <text>1-(2-carboxyphenylamino)-1-deoxy-D-ribulose 5-phosphate + H(+) = (1S,2R)-1-C-(indol-3-yl)glycerol 3-phosphate + CO2 + H2O</text>
        <dbReference type="Rhea" id="RHEA:23476"/>
        <dbReference type="ChEBI" id="CHEBI:15377"/>
        <dbReference type="ChEBI" id="CHEBI:15378"/>
        <dbReference type="ChEBI" id="CHEBI:16526"/>
        <dbReference type="ChEBI" id="CHEBI:58613"/>
        <dbReference type="ChEBI" id="CHEBI:58866"/>
        <dbReference type="EC" id="4.1.1.48"/>
    </reaction>
</comment>
<gene>
    <name evidence="9 11" type="primary">trpC</name>
    <name evidence="11" type="ORF">WDC_0654</name>
</gene>
<evidence type="ECO:0000256" key="3">
    <source>
        <dbReference type="ARBA" id="ARBA00008737"/>
    </source>
</evidence>
<dbReference type="InterPro" id="IPR013785">
    <property type="entry name" value="Aldolase_TIM"/>
</dbReference>
<protein>
    <recommendedName>
        <fullName evidence="9">Indole-3-glycerol phosphate synthase</fullName>
        <shortName evidence="9">IGPS</shortName>
        <ecNumber evidence="9">4.1.1.48</ecNumber>
    </recommendedName>
</protein>
<feature type="domain" description="Indole-3-glycerol phosphate synthase" evidence="10">
    <location>
        <begin position="3"/>
        <end position="256"/>
    </location>
</feature>
<evidence type="ECO:0000259" key="10">
    <source>
        <dbReference type="Pfam" id="PF00218"/>
    </source>
</evidence>
<keyword evidence="8 9" id="KW-0456">Lyase</keyword>
<dbReference type="STRING" id="1335616.WDC_0654"/>
<dbReference type="Proteomes" id="UP000032279">
    <property type="component" value="Unassembled WGS sequence"/>
</dbReference>
<evidence type="ECO:0000313" key="12">
    <source>
        <dbReference type="Proteomes" id="UP000032279"/>
    </source>
</evidence>
<dbReference type="OrthoDB" id="9804217at2"/>
<keyword evidence="12" id="KW-1185">Reference proteome</keyword>
<dbReference type="UniPathway" id="UPA00035">
    <property type="reaction ID" value="UER00043"/>
</dbReference>
<evidence type="ECO:0000256" key="8">
    <source>
        <dbReference type="ARBA" id="ARBA00023239"/>
    </source>
</evidence>
<dbReference type="InterPro" id="IPR011060">
    <property type="entry name" value="RibuloseP-bd_barrel"/>
</dbReference>
<sequence length="265" mass="29270">MILDQLVAATTKRVAQAKQQLPLEKLKQQVAKLPISDERPFEKALSGNGMHIIAEVKKASPSKGVIAKDFPYLKIAQDYEEAGANAISVLTEPDYFQGSLEYLRQIANKVQTPLLRKDFVIDEYMLYEAKLAGAAAVLLIVKILTDQQLQAYLTLANQLGLSALVEAHNEDEIDRAVKAHARIIGVNNRNLNDFSVNFNNSEQLRKLVPQDCIFVAESGVKSGDDTAKLRQNGINVALVGETLMKSPNKLETMRQLKGRVAVDQS</sequence>
<evidence type="ECO:0000256" key="9">
    <source>
        <dbReference type="HAMAP-Rule" id="MF_00134"/>
    </source>
</evidence>
<dbReference type="SUPFAM" id="SSF51366">
    <property type="entry name" value="Ribulose-phoshate binding barrel"/>
    <property type="match status" value="1"/>
</dbReference>
<dbReference type="EC" id="4.1.1.48" evidence="9"/>
<dbReference type="NCBIfam" id="NF001377">
    <property type="entry name" value="PRK00278.2-4"/>
    <property type="match status" value="1"/>
</dbReference>
<dbReference type="CDD" id="cd00331">
    <property type="entry name" value="IGPS"/>
    <property type="match status" value="1"/>
</dbReference>
<dbReference type="AlphaFoldDB" id="A0A0D1A7R4"/>
<dbReference type="GO" id="GO:0004425">
    <property type="term" value="F:indole-3-glycerol-phosphate synthase activity"/>
    <property type="evidence" value="ECO:0007669"/>
    <property type="project" value="UniProtKB-UniRule"/>
</dbReference>
<evidence type="ECO:0000256" key="5">
    <source>
        <dbReference type="ARBA" id="ARBA00022793"/>
    </source>
</evidence>
<keyword evidence="6 9" id="KW-0822">Tryptophan biosynthesis</keyword>
<evidence type="ECO:0000256" key="7">
    <source>
        <dbReference type="ARBA" id="ARBA00023141"/>
    </source>
</evidence>
<dbReference type="Gene3D" id="3.20.20.70">
    <property type="entry name" value="Aldolase class I"/>
    <property type="match status" value="1"/>
</dbReference>
<dbReference type="PANTHER" id="PTHR22854">
    <property type="entry name" value="TRYPTOPHAN BIOSYNTHESIS PROTEIN"/>
    <property type="match status" value="1"/>
</dbReference>
<comment type="similarity">
    <text evidence="3 9">Belongs to the TrpC family.</text>
</comment>
<dbReference type="FunFam" id="3.20.20.70:FF:000024">
    <property type="entry name" value="Indole-3-glycerol phosphate synthase"/>
    <property type="match status" value="1"/>
</dbReference>